<proteinExistence type="inferred from homology"/>
<dbReference type="Pfam" id="PF13359">
    <property type="entry name" value="DDE_Tnp_4"/>
    <property type="match status" value="1"/>
</dbReference>
<evidence type="ECO:0000256" key="4">
    <source>
        <dbReference type="ARBA" id="ARBA00022722"/>
    </source>
</evidence>
<dbReference type="GO" id="GO:0005634">
    <property type="term" value="C:nucleus"/>
    <property type="evidence" value="ECO:0007669"/>
    <property type="project" value="UniProtKB-SubCell"/>
</dbReference>
<dbReference type="GO" id="GO:0004518">
    <property type="term" value="F:nuclease activity"/>
    <property type="evidence" value="ECO:0007669"/>
    <property type="project" value="UniProtKB-KW"/>
</dbReference>
<dbReference type="InParanoid" id="U5H678"/>
<dbReference type="InterPro" id="IPR045249">
    <property type="entry name" value="HARBI1-like"/>
</dbReference>
<dbReference type="PANTHER" id="PTHR22930">
    <property type="match status" value="1"/>
</dbReference>
<keyword evidence="6" id="KW-0378">Hydrolase</keyword>
<keyword evidence="4" id="KW-0540">Nuclease</keyword>
<evidence type="ECO:0000256" key="5">
    <source>
        <dbReference type="ARBA" id="ARBA00022723"/>
    </source>
</evidence>
<reference evidence="12" key="1">
    <citation type="submission" date="2010-11" db="EMBL/GenBank/DDBJ databases">
        <title>The genome sequence of Microbotryum violaceum strain p1A1 Lamole.</title>
        <authorList>
            <person name="Cuomo C."/>
            <person name="Perlin M."/>
            <person name="Young S.K."/>
            <person name="Zeng Q."/>
            <person name="Gargeya S."/>
            <person name="Alvarado L."/>
            <person name="Berlin A."/>
            <person name="Chapman S.B."/>
            <person name="Chen Z."/>
            <person name="Freedman E."/>
            <person name="Gellesch M."/>
            <person name="Goldberg J."/>
            <person name="Griggs A."/>
            <person name="Gujja S."/>
            <person name="Heilman E."/>
            <person name="Heiman D."/>
            <person name="Howarth C."/>
            <person name="Mehta T."/>
            <person name="Neiman D."/>
            <person name="Pearson M."/>
            <person name="Roberts A."/>
            <person name="Saif S."/>
            <person name="Shea T."/>
            <person name="Shenoy N."/>
            <person name="Sisk P."/>
            <person name="Stolte C."/>
            <person name="Sykes S."/>
            <person name="White J."/>
            <person name="Yandava C."/>
            <person name="Haas B."/>
            <person name="Nusbaum C."/>
            <person name="Birren B."/>
        </authorList>
    </citation>
    <scope>NUCLEOTIDE SEQUENCE [LARGE SCALE GENOMIC DNA]</scope>
    <source>
        <strain evidence="12">p1A1 Lamole</strain>
    </source>
</reference>
<evidence type="ECO:0000256" key="6">
    <source>
        <dbReference type="ARBA" id="ARBA00022801"/>
    </source>
</evidence>
<organism evidence="10">
    <name type="scientific">Microbotryum lychnidis-dioicae (strain p1A1 Lamole / MvSl-1064)</name>
    <name type="common">Anther smut fungus</name>
    <dbReference type="NCBI Taxonomy" id="683840"/>
    <lineage>
        <taxon>Eukaryota</taxon>
        <taxon>Fungi</taxon>
        <taxon>Dikarya</taxon>
        <taxon>Basidiomycota</taxon>
        <taxon>Pucciniomycotina</taxon>
        <taxon>Microbotryomycetes</taxon>
        <taxon>Microbotryales</taxon>
        <taxon>Microbotryaceae</taxon>
        <taxon>Microbotryum</taxon>
    </lineage>
</organism>
<evidence type="ECO:0000313" key="11">
    <source>
        <dbReference type="EnsemblFungi" id="MVLG_02782T0"/>
    </source>
</evidence>
<dbReference type="Proteomes" id="UP000017200">
    <property type="component" value="Unassembled WGS sequence"/>
</dbReference>
<dbReference type="GO" id="GO:0046872">
    <property type="term" value="F:metal ion binding"/>
    <property type="evidence" value="ECO:0007669"/>
    <property type="project" value="UniProtKB-KW"/>
</dbReference>
<evidence type="ECO:0000313" key="12">
    <source>
        <dbReference type="Proteomes" id="UP000017200"/>
    </source>
</evidence>
<dbReference type="HOGENOM" id="CLU_488525_0_0_1"/>
<reference evidence="11" key="4">
    <citation type="submission" date="2015-06" db="UniProtKB">
        <authorList>
            <consortium name="EnsemblFungi"/>
        </authorList>
    </citation>
    <scope>IDENTIFICATION</scope>
</reference>
<dbReference type="AlphaFoldDB" id="U5H678"/>
<evidence type="ECO:0000256" key="7">
    <source>
        <dbReference type="ARBA" id="ARBA00023242"/>
    </source>
</evidence>
<reference evidence="10 12" key="3">
    <citation type="journal article" date="2015" name="BMC Genomics">
        <title>Sex and parasites: genomic and transcriptomic analysis of Microbotryum lychnidis-dioicae, the biotrophic and plant-castrating anther smut fungus.</title>
        <authorList>
            <person name="Perlin M.H."/>
            <person name="Amselem J."/>
            <person name="Fontanillas E."/>
            <person name="Toh S.S."/>
            <person name="Chen Z."/>
            <person name="Goldberg J."/>
            <person name="Duplessis S."/>
            <person name="Henrissat B."/>
            <person name="Young S."/>
            <person name="Zeng Q."/>
            <person name="Aguileta G."/>
            <person name="Petit E."/>
            <person name="Badouin H."/>
            <person name="Andrews J."/>
            <person name="Razeeq D."/>
            <person name="Gabaldon T."/>
            <person name="Quesneville H."/>
            <person name="Giraud T."/>
            <person name="Hood M.E."/>
            <person name="Schultz D.J."/>
            <person name="Cuomo C.A."/>
        </authorList>
    </citation>
    <scope>NUCLEOTIDE SEQUENCE [LARGE SCALE GENOMIC DNA]</scope>
    <source>
        <strain evidence="10">P1A1 Lamole</strain>
        <strain evidence="12">p1A1 Lamole</strain>
    </source>
</reference>
<evidence type="ECO:0000256" key="1">
    <source>
        <dbReference type="ARBA" id="ARBA00001968"/>
    </source>
</evidence>
<evidence type="ECO:0000259" key="9">
    <source>
        <dbReference type="Pfam" id="PF13359"/>
    </source>
</evidence>
<reference evidence="10" key="2">
    <citation type="submission" date="2010-11" db="EMBL/GenBank/DDBJ databases">
        <authorList>
            <consortium name="The Broad Institute Genome Sequencing Platform"/>
            <person name="Earl A."/>
            <person name="Ward D."/>
            <person name="Feldgarden M."/>
            <person name="Gevers D."/>
            <person name="Butler R."/>
            <person name="Young S.K."/>
            <person name="Zeng Q."/>
            <person name="Gargeya S."/>
            <person name="Fitzgerald M."/>
            <person name="Haas B."/>
            <person name="Abouelleil A."/>
            <person name="Alvarado L."/>
            <person name="Arachchi H.M."/>
            <person name="Berlin A."/>
            <person name="Brown A."/>
            <person name="Chapman S.B."/>
            <person name="Chen Z."/>
            <person name="Dunbar C."/>
            <person name="Freedman E."/>
            <person name="Gearin G."/>
            <person name="Gellesch M."/>
            <person name="Goldberg J."/>
            <person name="Griggs A."/>
            <person name="Gujja S."/>
            <person name="Heilman E."/>
            <person name="Heiman D."/>
            <person name="Howarth C."/>
            <person name="Larson L."/>
            <person name="Lui A."/>
            <person name="MacDonald P.J.P."/>
            <person name="Mehta T."/>
            <person name="Montmayeur A."/>
            <person name="Murphy C."/>
            <person name="Neiman D."/>
            <person name="Pearson M."/>
            <person name="Priest M."/>
            <person name="Roberts A."/>
            <person name="Saif S."/>
            <person name="Shea T."/>
            <person name="Shenoy N."/>
            <person name="Sisk P."/>
            <person name="Stolte C."/>
            <person name="Sykes S."/>
            <person name="White J."/>
            <person name="Yandava C."/>
            <person name="Wortman J."/>
            <person name="Nusbaum C."/>
            <person name="Birren B."/>
        </authorList>
    </citation>
    <scope>NUCLEOTIDE SEQUENCE</scope>
    <source>
        <strain evidence="10">P1A1 Lamole</strain>
    </source>
</reference>
<dbReference type="PANTHER" id="PTHR22930:SF85">
    <property type="entry name" value="GH03217P-RELATED"/>
    <property type="match status" value="1"/>
</dbReference>
<accession>U5H678</accession>
<feature type="region of interest" description="Disordered" evidence="8">
    <location>
        <begin position="146"/>
        <end position="165"/>
    </location>
</feature>
<keyword evidence="7" id="KW-0539">Nucleus</keyword>
<dbReference type="OrthoDB" id="3233403at2759"/>
<evidence type="ECO:0000256" key="8">
    <source>
        <dbReference type="SAM" id="MobiDB-lite"/>
    </source>
</evidence>
<name>U5H678_USTV1</name>
<evidence type="ECO:0000256" key="3">
    <source>
        <dbReference type="ARBA" id="ARBA00006958"/>
    </source>
</evidence>
<keyword evidence="12" id="KW-1185">Reference proteome</keyword>
<dbReference type="InterPro" id="IPR027806">
    <property type="entry name" value="HARBI1_dom"/>
</dbReference>
<sequence length="558" mass="63607">MSATAGAREQQLFAHMGKPRLSKAMDKYFLATPSKYEAKVLEPTKQLGTEAAMREIANAIKDVTGDQRLVGCGNSGSLIKLAPDRGKEEKTPDAVILTRLSLTANEWGNVEGMWSDVLSGTRRDDTGSESREQDDVDDARFSTLLKPDATQRATPRRSTRLMERAHDDADSYRRRVELCLRLYEVLEVQKRIPRIILLVQTATYLRRADELGILMANSRERGPYNQVPKTKDSLAFLLSQPNTRWYESKMRMSMQCFDYLVQLLSTDEVFVRKPTGRPQRAVREQVAIFLQYMGDPRTKLESAVNTGIGEGSIYHYVDRVADALYHMLPQVIRWPTGAEAARVADAFEVDNCLNMQATVDDKKRFTSVDGGFTGVRHDSDIFRKSQIWRRRDVYFPDDTFILGDKGYPQSALLIRSFNQIELNAMGPLSQRKAIAFNKTFSLKRIVVEQAFGDLKNKFRWLKLLAGVYHTPMWKYVGALMVLHNLLIDWRDEDGPMVEWELGGRQGEPLFIRPLTPEDEAFIRERARGPIGQMAVRPDDAAKGKRLRERVKRAFESNA</sequence>
<dbReference type="EMBL" id="AEIJ01000262">
    <property type="status" value="NOT_ANNOTATED_CDS"/>
    <property type="molecule type" value="Genomic_DNA"/>
</dbReference>
<dbReference type="STRING" id="683840.U5H678"/>
<keyword evidence="5" id="KW-0479">Metal-binding</keyword>
<evidence type="ECO:0000313" key="10">
    <source>
        <dbReference type="EMBL" id="KDE06894.1"/>
    </source>
</evidence>
<dbReference type="EMBL" id="GL541665">
    <property type="protein sequence ID" value="KDE06894.1"/>
    <property type="molecule type" value="Genomic_DNA"/>
</dbReference>
<comment type="cofactor">
    <cofactor evidence="1">
        <name>a divalent metal cation</name>
        <dbReference type="ChEBI" id="CHEBI:60240"/>
    </cofactor>
</comment>
<dbReference type="GO" id="GO:0016787">
    <property type="term" value="F:hydrolase activity"/>
    <property type="evidence" value="ECO:0007669"/>
    <property type="project" value="UniProtKB-KW"/>
</dbReference>
<evidence type="ECO:0000256" key="2">
    <source>
        <dbReference type="ARBA" id="ARBA00004123"/>
    </source>
</evidence>
<dbReference type="EnsemblFungi" id="MVLG_02782T0">
    <property type="protein sequence ID" value="MVLG_02782T0"/>
    <property type="gene ID" value="MVLG_02782"/>
</dbReference>
<gene>
    <name evidence="10" type="ORF">MVLG_02782</name>
</gene>
<feature type="domain" description="DDE Tnp4" evidence="9">
    <location>
        <begin position="350"/>
        <end position="484"/>
    </location>
</feature>
<protein>
    <recommendedName>
        <fullName evidence="9">DDE Tnp4 domain-containing protein</fullName>
    </recommendedName>
</protein>
<comment type="similarity">
    <text evidence="3">Belongs to the HARBI1 family.</text>
</comment>
<comment type="subcellular location">
    <subcellularLocation>
        <location evidence="2">Nucleus</location>
    </subcellularLocation>
</comment>